<protein>
    <submittedName>
        <fullName evidence="1">Uncharacterized protein</fullName>
    </submittedName>
</protein>
<evidence type="ECO:0000313" key="2">
    <source>
        <dbReference type="Proteomes" id="UP001500547"/>
    </source>
</evidence>
<sequence length="105" mass="11721">MSTTFIRLTSDGRRIEVIDGVVCLDGHPEAKELVALDEHPNRQAIARAVPGASHVANRLIFTLDEAHKVNDALNEARRDLDLSPVAINRRLKDVMFHRAKMEGVE</sequence>
<keyword evidence="2" id="KW-1185">Reference proteome</keyword>
<name>A0ABP9R6C7_9RHOO</name>
<dbReference type="RefSeq" id="WP_345534621.1">
    <property type="nucleotide sequence ID" value="NZ_BAABLD010000017.1"/>
</dbReference>
<reference evidence="2" key="1">
    <citation type="journal article" date="2019" name="Int. J. Syst. Evol. Microbiol.">
        <title>The Global Catalogue of Microorganisms (GCM) 10K type strain sequencing project: providing services to taxonomists for standard genome sequencing and annotation.</title>
        <authorList>
            <consortium name="The Broad Institute Genomics Platform"/>
            <consortium name="The Broad Institute Genome Sequencing Center for Infectious Disease"/>
            <person name="Wu L."/>
            <person name="Ma J."/>
        </authorList>
    </citation>
    <scope>NUCLEOTIDE SEQUENCE [LARGE SCALE GENOMIC DNA]</scope>
    <source>
        <strain evidence="2">JCM 18715</strain>
    </source>
</reference>
<accession>A0ABP9R6C7</accession>
<gene>
    <name evidence="1" type="ORF">GCM10025770_37270</name>
</gene>
<comment type="caution">
    <text evidence="1">The sequence shown here is derived from an EMBL/GenBank/DDBJ whole genome shotgun (WGS) entry which is preliminary data.</text>
</comment>
<dbReference type="Proteomes" id="UP001500547">
    <property type="component" value="Unassembled WGS sequence"/>
</dbReference>
<proteinExistence type="predicted"/>
<evidence type="ECO:0000313" key="1">
    <source>
        <dbReference type="EMBL" id="GAA5171905.1"/>
    </source>
</evidence>
<dbReference type="EMBL" id="BAABLD010000017">
    <property type="protein sequence ID" value="GAA5171905.1"/>
    <property type="molecule type" value="Genomic_DNA"/>
</dbReference>
<organism evidence="1 2">
    <name type="scientific">Viridibacterium curvum</name>
    <dbReference type="NCBI Taxonomy" id="1101404"/>
    <lineage>
        <taxon>Bacteria</taxon>
        <taxon>Pseudomonadati</taxon>
        <taxon>Pseudomonadota</taxon>
        <taxon>Betaproteobacteria</taxon>
        <taxon>Rhodocyclales</taxon>
        <taxon>Rhodocyclaceae</taxon>
        <taxon>Viridibacterium</taxon>
    </lineage>
</organism>